<dbReference type="PANTHER" id="PTHR32308">
    <property type="entry name" value="LYASE BETA SUBUNIT, PUTATIVE (AFU_ORTHOLOGUE AFUA_4G13030)-RELATED"/>
    <property type="match status" value="1"/>
</dbReference>
<accession>A0A1H3RHL0</accession>
<evidence type="ECO:0000256" key="5">
    <source>
        <dbReference type="PIRSR" id="PIRSR015582-2"/>
    </source>
</evidence>
<evidence type="ECO:0000259" key="6">
    <source>
        <dbReference type="Pfam" id="PF03328"/>
    </source>
</evidence>
<proteinExistence type="predicted"/>
<comment type="cofactor">
    <cofactor evidence="1">
        <name>Mg(2+)</name>
        <dbReference type="ChEBI" id="CHEBI:18420"/>
    </cofactor>
</comment>
<dbReference type="GO" id="GO:0000287">
    <property type="term" value="F:magnesium ion binding"/>
    <property type="evidence" value="ECO:0007669"/>
    <property type="project" value="TreeGrafter"/>
</dbReference>
<reference evidence="8" key="1">
    <citation type="submission" date="2016-10" db="EMBL/GenBank/DDBJ databases">
        <authorList>
            <person name="Varghese N."/>
            <person name="Submissions S."/>
        </authorList>
    </citation>
    <scope>NUCLEOTIDE SEQUENCE [LARGE SCALE GENOMIC DNA]</scope>
    <source>
        <strain evidence="8">CGMCC 4.3530</strain>
    </source>
</reference>
<feature type="binding site" evidence="5">
    <location>
        <position position="139"/>
    </location>
    <ligand>
        <name>Mg(2+)</name>
        <dbReference type="ChEBI" id="CHEBI:18420"/>
    </ligand>
</feature>
<sequence length="263" mass="27489">MENAVTWLFVPGSRPERFAKAAGAGADAVIVDLEDAVPADAKASARENLRAAWPIGSGVAVRINARSSPEFEADVQLCQELGPDAIVLPKTESAADVRATAEATGRPVLGLVETARGFVNLGEICAAPGLARLVFGSIDLALDLGVTADAALDASRADLVRWSAACGLPAPLDGVTPSISDADAVERDARRAKEWGFGGKLCIHPAQLPIVRDAMRPSAEEVAWARRVVDADEQANGAAVSLDGAMIDRPVVERARRLLRAAD</sequence>
<dbReference type="EMBL" id="FNOK01000054">
    <property type="protein sequence ID" value="SDZ25214.1"/>
    <property type="molecule type" value="Genomic_DNA"/>
</dbReference>
<organism evidence="7 8">
    <name type="scientific">Saccharopolyspora shandongensis</name>
    <dbReference type="NCBI Taxonomy" id="418495"/>
    <lineage>
        <taxon>Bacteria</taxon>
        <taxon>Bacillati</taxon>
        <taxon>Actinomycetota</taxon>
        <taxon>Actinomycetes</taxon>
        <taxon>Pseudonocardiales</taxon>
        <taxon>Pseudonocardiaceae</taxon>
        <taxon>Saccharopolyspora</taxon>
    </lineage>
</organism>
<feature type="binding site" evidence="4">
    <location>
        <position position="113"/>
    </location>
    <ligand>
        <name>substrate</name>
    </ligand>
</feature>
<keyword evidence="2 5" id="KW-0479">Metal-binding</keyword>
<dbReference type="InterPro" id="IPR011206">
    <property type="entry name" value="Citrate_lyase_beta/mcl1/mcl2"/>
</dbReference>
<keyword evidence="7" id="KW-0456">Lyase</keyword>
<evidence type="ECO:0000256" key="4">
    <source>
        <dbReference type="PIRSR" id="PIRSR015582-1"/>
    </source>
</evidence>
<feature type="binding site" evidence="5">
    <location>
        <position position="113"/>
    </location>
    <ligand>
        <name>Mg(2+)</name>
        <dbReference type="ChEBI" id="CHEBI:18420"/>
    </ligand>
</feature>
<evidence type="ECO:0000313" key="7">
    <source>
        <dbReference type="EMBL" id="SDZ25214.1"/>
    </source>
</evidence>
<evidence type="ECO:0000313" key="8">
    <source>
        <dbReference type="Proteomes" id="UP000199529"/>
    </source>
</evidence>
<dbReference type="RefSeq" id="WP_093275414.1">
    <property type="nucleotide sequence ID" value="NZ_FNOK01000054.1"/>
</dbReference>
<evidence type="ECO:0000256" key="1">
    <source>
        <dbReference type="ARBA" id="ARBA00001946"/>
    </source>
</evidence>
<name>A0A1H3RHL0_9PSEU</name>
<keyword evidence="3 5" id="KW-0460">Magnesium</keyword>
<dbReference type="SUPFAM" id="SSF51621">
    <property type="entry name" value="Phosphoenolpyruvate/pyruvate domain"/>
    <property type="match status" value="1"/>
</dbReference>
<protein>
    <submittedName>
        <fullName evidence="7">Citrate lyase subunit beta / citryl-CoA lyase</fullName>
    </submittedName>
</protein>
<dbReference type="OrthoDB" id="5172636at2"/>
<dbReference type="GO" id="GO:0016829">
    <property type="term" value="F:lyase activity"/>
    <property type="evidence" value="ECO:0007669"/>
    <property type="project" value="UniProtKB-KW"/>
</dbReference>
<dbReference type="Gene3D" id="3.20.20.60">
    <property type="entry name" value="Phosphoenolpyruvate-binding domains"/>
    <property type="match status" value="1"/>
</dbReference>
<dbReference type="InterPro" id="IPR015813">
    <property type="entry name" value="Pyrv/PenolPyrv_kinase-like_dom"/>
</dbReference>
<evidence type="ECO:0000256" key="2">
    <source>
        <dbReference type="ARBA" id="ARBA00022723"/>
    </source>
</evidence>
<dbReference type="InterPro" id="IPR005000">
    <property type="entry name" value="Aldolase/citrate-lyase_domain"/>
</dbReference>
<feature type="domain" description="HpcH/HpaI aldolase/citrate lyase" evidence="6">
    <location>
        <begin position="7"/>
        <end position="205"/>
    </location>
</feature>
<dbReference type="InterPro" id="IPR040442">
    <property type="entry name" value="Pyrv_kinase-like_dom_sf"/>
</dbReference>
<keyword evidence="8" id="KW-1185">Reference proteome</keyword>
<evidence type="ECO:0000256" key="3">
    <source>
        <dbReference type="ARBA" id="ARBA00022842"/>
    </source>
</evidence>
<dbReference type="STRING" id="418495.SAMN05216215_105431"/>
<gene>
    <name evidence="7" type="ORF">SAMN05216215_105431</name>
</gene>
<dbReference type="GO" id="GO:0006107">
    <property type="term" value="P:oxaloacetate metabolic process"/>
    <property type="evidence" value="ECO:0007669"/>
    <property type="project" value="TreeGrafter"/>
</dbReference>
<dbReference type="Proteomes" id="UP000199529">
    <property type="component" value="Unassembled WGS sequence"/>
</dbReference>
<feature type="binding site" evidence="4">
    <location>
        <position position="62"/>
    </location>
    <ligand>
        <name>substrate</name>
    </ligand>
</feature>
<dbReference type="Pfam" id="PF03328">
    <property type="entry name" value="HpcH_HpaI"/>
    <property type="match status" value="1"/>
</dbReference>
<dbReference type="PIRSF" id="PIRSF015582">
    <property type="entry name" value="Cit_lyase_B"/>
    <property type="match status" value="1"/>
</dbReference>
<dbReference type="AlphaFoldDB" id="A0A1H3RHL0"/>
<dbReference type="PANTHER" id="PTHR32308:SF10">
    <property type="entry name" value="CITRATE LYASE SUBUNIT BETA"/>
    <property type="match status" value="1"/>
</dbReference>